<accession>C6HBJ1</accession>
<feature type="region of interest" description="Disordered" evidence="1">
    <location>
        <begin position="154"/>
        <end position="249"/>
    </location>
</feature>
<dbReference type="EMBL" id="GG692422">
    <property type="protein sequence ID" value="EER41931.1"/>
    <property type="molecule type" value="Genomic_DNA"/>
</dbReference>
<feature type="compositionally biased region" description="Acidic residues" evidence="1">
    <location>
        <begin position="181"/>
        <end position="191"/>
    </location>
</feature>
<feature type="compositionally biased region" description="Basic residues" evidence="1">
    <location>
        <begin position="197"/>
        <end position="206"/>
    </location>
</feature>
<evidence type="ECO:0000313" key="2">
    <source>
        <dbReference type="EMBL" id="EER41931.1"/>
    </source>
</evidence>
<dbReference type="HOGENOM" id="CLU_1115508_0_0_1"/>
<protein>
    <submittedName>
        <fullName evidence="2">Uncharacterized protein</fullName>
    </submittedName>
</protein>
<dbReference type="Proteomes" id="UP000002624">
    <property type="component" value="Unassembled WGS sequence"/>
</dbReference>
<proteinExistence type="predicted"/>
<gene>
    <name evidence="2" type="ORF">HCDG_03390</name>
</gene>
<dbReference type="VEuPathDB" id="FungiDB:HCDG_03390"/>
<dbReference type="AlphaFoldDB" id="C6HBJ1"/>
<organism evidence="2 3">
    <name type="scientific">Ajellomyces capsulatus (strain H143)</name>
    <name type="common">Darling's disease fungus</name>
    <name type="synonym">Histoplasma capsulatum</name>
    <dbReference type="NCBI Taxonomy" id="544712"/>
    <lineage>
        <taxon>Eukaryota</taxon>
        <taxon>Fungi</taxon>
        <taxon>Dikarya</taxon>
        <taxon>Ascomycota</taxon>
        <taxon>Pezizomycotina</taxon>
        <taxon>Eurotiomycetes</taxon>
        <taxon>Eurotiomycetidae</taxon>
        <taxon>Onygenales</taxon>
        <taxon>Ajellomycetaceae</taxon>
        <taxon>Histoplasma</taxon>
    </lineage>
</organism>
<reference evidence="3" key="1">
    <citation type="submission" date="2009-05" db="EMBL/GenBank/DDBJ databases">
        <title>The genome sequence of Ajellomyces capsulatus strain H143.</title>
        <authorList>
            <person name="Champion M."/>
            <person name="Cuomo C.A."/>
            <person name="Ma L.-J."/>
            <person name="Henn M.R."/>
            <person name="Sil A."/>
            <person name="Goldman B."/>
            <person name="Young S.K."/>
            <person name="Kodira C.D."/>
            <person name="Zeng Q."/>
            <person name="Koehrsen M."/>
            <person name="Alvarado L."/>
            <person name="Berlin A.M."/>
            <person name="Borenstein D."/>
            <person name="Chen Z."/>
            <person name="Engels R."/>
            <person name="Freedman E."/>
            <person name="Gellesch M."/>
            <person name="Goldberg J."/>
            <person name="Griggs A."/>
            <person name="Gujja S."/>
            <person name="Heiman D.I."/>
            <person name="Hepburn T.A."/>
            <person name="Howarth C."/>
            <person name="Jen D."/>
            <person name="Larson L."/>
            <person name="Lewis B."/>
            <person name="Mehta T."/>
            <person name="Park D."/>
            <person name="Pearson M."/>
            <person name="Roberts A."/>
            <person name="Saif S."/>
            <person name="Shea T.D."/>
            <person name="Shenoy N."/>
            <person name="Sisk P."/>
            <person name="Stolte C."/>
            <person name="Sykes S."/>
            <person name="Walk T."/>
            <person name="White J."/>
            <person name="Yandava C."/>
            <person name="Klein B."/>
            <person name="McEwen J.G."/>
            <person name="Puccia R."/>
            <person name="Goldman G.H."/>
            <person name="Felipe M.S."/>
            <person name="Nino-Vega G."/>
            <person name="San-Blas G."/>
            <person name="Taylor J.W."/>
            <person name="Mendoza L."/>
            <person name="Galagan J.E."/>
            <person name="Nusbaum C."/>
            <person name="Birren B.W."/>
        </authorList>
    </citation>
    <scope>NUCLEOTIDE SEQUENCE [LARGE SCALE GENOMIC DNA]</scope>
    <source>
        <strain evidence="3">H143</strain>
    </source>
</reference>
<evidence type="ECO:0000256" key="1">
    <source>
        <dbReference type="SAM" id="MobiDB-lite"/>
    </source>
</evidence>
<sequence length="249" mass="27204">MLQVTSEQIKEYHCRGVIGVKELHFFIHSTPAFYVLKKDKCPSSIKRCKHISNNPEARVAVASRVVGATRVPSRVRPCAHAPGCLTRPPPACVDEVPFCPEVPGSNCRDTSPVALAPAASTTSTPRPRRLPLNQRAFFLAAMASSVLGKRLRHDNCSTASSLRSSKRRAQAPPQPRIHEEETNDGDGDDELSISHSTGRRSRHGRRSLSTTAKPRTIPFRNVPSKHTVPDKTVDESISPPNTAIVVGRS</sequence>
<evidence type="ECO:0000313" key="3">
    <source>
        <dbReference type="Proteomes" id="UP000002624"/>
    </source>
</evidence>
<dbReference type="STRING" id="544712.C6HBJ1"/>
<name>C6HBJ1_AJECH</name>